<reference evidence="1 2" key="1">
    <citation type="journal article" date="2018" name="PLoS Genet.">
        <title>Population sequencing reveals clonal diversity and ancestral inbreeding in the grapevine cultivar Chardonnay.</title>
        <authorList>
            <person name="Roach M.J."/>
            <person name="Johnson D.L."/>
            <person name="Bohlmann J."/>
            <person name="van Vuuren H.J."/>
            <person name="Jones S.J."/>
            <person name="Pretorius I.S."/>
            <person name="Schmidt S.A."/>
            <person name="Borneman A.R."/>
        </authorList>
    </citation>
    <scope>NUCLEOTIDE SEQUENCE [LARGE SCALE GENOMIC DNA]</scope>
    <source>
        <strain evidence="2">cv. Chardonnay</strain>
        <tissue evidence="1">Leaf</tissue>
    </source>
</reference>
<evidence type="ECO:0000313" key="1">
    <source>
        <dbReference type="EMBL" id="RVW80571.1"/>
    </source>
</evidence>
<name>A0A438H8C5_VITVI</name>
<dbReference type="EMBL" id="QGNW01000264">
    <property type="protein sequence ID" value="RVW80571.1"/>
    <property type="molecule type" value="Genomic_DNA"/>
</dbReference>
<protein>
    <submittedName>
        <fullName evidence="1">Uncharacterized protein</fullName>
    </submittedName>
</protein>
<dbReference type="Proteomes" id="UP000288805">
    <property type="component" value="Unassembled WGS sequence"/>
</dbReference>
<gene>
    <name evidence="1" type="ORF">CK203_051261</name>
</gene>
<organism evidence="1 2">
    <name type="scientific">Vitis vinifera</name>
    <name type="common">Grape</name>
    <dbReference type="NCBI Taxonomy" id="29760"/>
    <lineage>
        <taxon>Eukaryota</taxon>
        <taxon>Viridiplantae</taxon>
        <taxon>Streptophyta</taxon>
        <taxon>Embryophyta</taxon>
        <taxon>Tracheophyta</taxon>
        <taxon>Spermatophyta</taxon>
        <taxon>Magnoliopsida</taxon>
        <taxon>eudicotyledons</taxon>
        <taxon>Gunneridae</taxon>
        <taxon>Pentapetalae</taxon>
        <taxon>rosids</taxon>
        <taxon>Vitales</taxon>
        <taxon>Vitaceae</taxon>
        <taxon>Viteae</taxon>
        <taxon>Vitis</taxon>
    </lineage>
</organism>
<comment type="caution">
    <text evidence="1">The sequence shown here is derived from an EMBL/GenBank/DDBJ whole genome shotgun (WGS) entry which is preliminary data.</text>
</comment>
<dbReference type="AlphaFoldDB" id="A0A438H8C5"/>
<sequence length="169" mass="19644">MHMRGGKSGLLWTPSPLKSRWMRSGRSLRGSLWKEVEVLRHGSSLGASVYVVCWKEWRLAARVSMRRGLLKVRRMEEVRLERRANDMSSSVRTESRVGVPEENAKESFADVLKSRVRRLGEAVWLQLGEKDVLSRRELLDWCLVGRWESIPFLFQTCLHWVAEEDFTGT</sequence>
<evidence type="ECO:0000313" key="2">
    <source>
        <dbReference type="Proteomes" id="UP000288805"/>
    </source>
</evidence>
<proteinExistence type="predicted"/>
<accession>A0A438H8C5</accession>